<dbReference type="VEuPathDB" id="FungiDB:PITG_15411"/>
<dbReference type="Pfam" id="PF13637">
    <property type="entry name" value="Ank_4"/>
    <property type="match status" value="1"/>
</dbReference>
<reference evidence="2" key="1">
    <citation type="journal article" date="2009" name="Nature">
        <title>Genome sequence and analysis of the Irish potato famine pathogen Phytophthora infestans.</title>
        <authorList>
            <consortium name="The Broad Institute Genome Sequencing Platform"/>
            <person name="Haas B.J."/>
            <person name="Kamoun S."/>
            <person name="Zody M.C."/>
            <person name="Jiang R.H."/>
            <person name="Handsaker R.E."/>
            <person name="Cano L.M."/>
            <person name="Grabherr M."/>
            <person name="Kodira C.D."/>
            <person name="Raffaele S."/>
            <person name="Torto-Alalibo T."/>
            <person name="Bozkurt T.O."/>
            <person name="Ah-Fong A.M."/>
            <person name="Alvarado L."/>
            <person name="Anderson V.L."/>
            <person name="Armstrong M.R."/>
            <person name="Avrova A."/>
            <person name="Baxter L."/>
            <person name="Beynon J."/>
            <person name="Boevink P.C."/>
            <person name="Bollmann S.R."/>
            <person name="Bos J.I."/>
            <person name="Bulone V."/>
            <person name="Cai G."/>
            <person name="Cakir C."/>
            <person name="Carrington J.C."/>
            <person name="Chawner M."/>
            <person name="Conti L."/>
            <person name="Costanzo S."/>
            <person name="Ewan R."/>
            <person name="Fahlgren N."/>
            <person name="Fischbach M.A."/>
            <person name="Fugelstad J."/>
            <person name="Gilroy E.M."/>
            <person name="Gnerre S."/>
            <person name="Green P.J."/>
            <person name="Grenville-Briggs L.J."/>
            <person name="Griffith J."/>
            <person name="Grunwald N.J."/>
            <person name="Horn K."/>
            <person name="Horner N.R."/>
            <person name="Hu C.H."/>
            <person name="Huitema E."/>
            <person name="Jeong D.H."/>
            <person name="Jones A.M."/>
            <person name="Jones J.D."/>
            <person name="Jones R.W."/>
            <person name="Karlsson E.K."/>
            <person name="Kunjeti S.G."/>
            <person name="Lamour K."/>
            <person name="Liu Z."/>
            <person name="Ma L."/>
            <person name="Maclean D."/>
            <person name="Chibucos M.C."/>
            <person name="McDonald H."/>
            <person name="McWalters J."/>
            <person name="Meijer H.J."/>
            <person name="Morgan W."/>
            <person name="Morris P.F."/>
            <person name="Munro C.A."/>
            <person name="O'Neill K."/>
            <person name="Ospina-Giraldo M."/>
            <person name="Pinzon A."/>
            <person name="Pritchard L."/>
            <person name="Ramsahoye B."/>
            <person name="Ren Q."/>
            <person name="Restrepo S."/>
            <person name="Roy S."/>
            <person name="Sadanandom A."/>
            <person name="Savidor A."/>
            <person name="Schornack S."/>
            <person name="Schwartz D.C."/>
            <person name="Schumann U.D."/>
            <person name="Schwessinger B."/>
            <person name="Seyer L."/>
            <person name="Sharpe T."/>
            <person name="Silvar C."/>
            <person name="Song J."/>
            <person name="Studholme D.J."/>
            <person name="Sykes S."/>
            <person name="Thines M."/>
            <person name="van de Vondervoort P.J."/>
            <person name="Phuntumart V."/>
            <person name="Wawra S."/>
            <person name="Weide R."/>
            <person name="Win J."/>
            <person name="Young C."/>
            <person name="Zhou S."/>
            <person name="Fry W."/>
            <person name="Meyers B.C."/>
            <person name="van West P."/>
            <person name="Ristaino J."/>
            <person name="Govers F."/>
            <person name="Birch P.R."/>
            <person name="Whisson S.C."/>
            <person name="Judelson H.S."/>
            <person name="Nusbaum C."/>
        </authorList>
    </citation>
    <scope>NUCLEOTIDE SEQUENCE [LARGE SCALE GENOMIC DNA]</scope>
    <source>
        <strain evidence="2">T30-4</strain>
    </source>
</reference>
<accession>D0NR69</accession>
<dbReference type="InterPro" id="IPR002110">
    <property type="entry name" value="Ankyrin_rpt"/>
</dbReference>
<dbReference type="EMBL" id="DS028154">
    <property type="protein sequence ID" value="EEY63191.1"/>
    <property type="molecule type" value="Genomic_DNA"/>
</dbReference>
<dbReference type="STRING" id="403677.D0NR69"/>
<dbReference type="InterPro" id="IPR036770">
    <property type="entry name" value="Ankyrin_rpt-contain_sf"/>
</dbReference>
<dbReference type="InterPro" id="IPR052050">
    <property type="entry name" value="SecEffector_AnkRepeat"/>
</dbReference>
<dbReference type="InParanoid" id="D0NR69"/>
<dbReference type="RefSeq" id="XP_002898368.1">
    <property type="nucleotide sequence ID" value="XM_002898322.1"/>
</dbReference>
<dbReference type="Gene3D" id="1.25.40.20">
    <property type="entry name" value="Ankyrin repeat-containing domain"/>
    <property type="match status" value="1"/>
</dbReference>
<dbReference type="PANTHER" id="PTHR46586:SF3">
    <property type="entry name" value="ANKYRIN REPEAT-CONTAINING PROTEIN"/>
    <property type="match status" value="1"/>
</dbReference>
<dbReference type="AlphaFoldDB" id="D0NR69"/>
<protein>
    <submittedName>
        <fullName evidence="1">Uncharacterized protein</fullName>
    </submittedName>
</protein>
<keyword evidence="2" id="KW-1185">Reference proteome</keyword>
<dbReference type="Proteomes" id="UP000006643">
    <property type="component" value="Unassembled WGS sequence"/>
</dbReference>
<evidence type="ECO:0000313" key="2">
    <source>
        <dbReference type="Proteomes" id="UP000006643"/>
    </source>
</evidence>
<evidence type="ECO:0000313" key="1">
    <source>
        <dbReference type="EMBL" id="EEY63191.1"/>
    </source>
</evidence>
<sequence length="186" mass="21174">MDGAAAKGRLKIVQWLHHNRKEGGSTAAMDVAAKNGNLQVVKWLHENRTEGCTTKAMDNAKTFEIMRWLHDNRTEGCTSAAMNRAASDGDFDRVLFLYSQYTEGCTEDAFDNTRKMGLYAFMRESSFERPSDNINDWLNVVACIPPSLAVYKWSTDTKQNFATPCLRHLHSHRKLAGLSEKYRKHQ</sequence>
<dbReference type="HOGENOM" id="CLU_1457190_0_0_1"/>
<gene>
    <name evidence="1" type="ORF">PITG_15411</name>
</gene>
<dbReference type="eggNOG" id="KOG0504">
    <property type="taxonomic scope" value="Eukaryota"/>
</dbReference>
<dbReference type="SUPFAM" id="SSF140860">
    <property type="entry name" value="Pseudo ankyrin repeat-like"/>
    <property type="match status" value="1"/>
</dbReference>
<dbReference type="GeneID" id="9473997"/>
<dbReference type="PANTHER" id="PTHR46586">
    <property type="entry name" value="ANKYRIN REPEAT-CONTAINING PROTEIN"/>
    <property type="match status" value="1"/>
</dbReference>
<proteinExistence type="predicted"/>
<dbReference type="KEGG" id="pif:PITG_15411"/>
<name>D0NR69_PHYIT</name>
<organism evidence="1 2">
    <name type="scientific">Phytophthora infestans (strain T30-4)</name>
    <name type="common">Potato late blight agent</name>
    <dbReference type="NCBI Taxonomy" id="403677"/>
    <lineage>
        <taxon>Eukaryota</taxon>
        <taxon>Sar</taxon>
        <taxon>Stramenopiles</taxon>
        <taxon>Oomycota</taxon>
        <taxon>Peronosporomycetes</taxon>
        <taxon>Peronosporales</taxon>
        <taxon>Peronosporaceae</taxon>
        <taxon>Phytophthora</taxon>
    </lineage>
</organism>
<dbReference type="OrthoDB" id="101526at2759"/>